<name>A0A8J1TFM8_OWEFU</name>
<dbReference type="CDD" id="cd00087">
    <property type="entry name" value="FReD"/>
    <property type="match status" value="1"/>
</dbReference>
<evidence type="ECO:0000256" key="3">
    <source>
        <dbReference type="PROSITE-ProRule" id="PRU00076"/>
    </source>
</evidence>
<evidence type="ECO:0000256" key="2">
    <source>
        <dbReference type="ARBA" id="ARBA00023157"/>
    </source>
</evidence>
<dbReference type="Gene3D" id="2.10.25.10">
    <property type="entry name" value="Laminin"/>
    <property type="match status" value="1"/>
</dbReference>
<dbReference type="SUPFAM" id="SSF56496">
    <property type="entry name" value="Fibrinogen C-terminal domain-like"/>
    <property type="match status" value="1"/>
</dbReference>
<dbReference type="PROSITE" id="PS50948">
    <property type="entry name" value="PAN"/>
    <property type="match status" value="1"/>
</dbReference>
<reference evidence="4" key="1">
    <citation type="submission" date="2022-03" db="EMBL/GenBank/DDBJ databases">
        <authorList>
            <person name="Martin C."/>
        </authorList>
    </citation>
    <scope>NUCLEOTIDE SEQUENCE</scope>
</reference>
<gene>
    <name evidence="4" type="ORF">OFUS_LOCUS4088</name>
</gene>
<feature type="disulfide bond" evidence="3">
    <location>
        <begin position="143"/>
        <end position="152"/>
    </location>
</feature>
<proteinExistence type="predicted"/>
<dbReference type="PROSITE" id="PS50026">
    <property type="entry name" value="EGF_3"/>
    <property type="match status" value="1"/>
</dbReference>
<keyword evidence="2 3" id="KW-1015">Disulfide bond</keyword>
<dbReference type="SUPFAM" id="SSF57414">
    <property type="entry name" value="Hairpin loop containing domain-like"/>
    <property type="match status" value="1"/>
</dbReference>
<sequence length="366" mass="40116">MVASTNYVLCLFGMTCAISSVTSTLYKKIPGFSLHGYTIDVKNVKSLGKCGEICTANSACFSFNFELGSPTGMMSQCELKYCSLDANNSALVPDATMTYYERISGEPTSPAIPLCNTCVHAPCQNGGTCTVAGPFPSNFTCQCLQNFSGTACELQDGDCGGTPTYTGVSTIATSDGRIFEAYCDQGWTYVFNRFDGSENFNRSWVEFQQGFGDVNLEHFIGLDNLASILNQRSYKAKFDLVTWPSSNLNPATGFAEFSSFTMANASDKYRINIGGYSGTAGDSMSFQNGQQFTTYDQDNDSRDNENCAVTFKGAWWHASCHYSSLFGIYEQEPTCRAFALCVCWANYPGGNHHYSFKEAVMKLHRV</sequence>
<dbReference type="SMART" id="SM00181">
    <property type="entry name" value="EGF"/>
    <property type="match status" value="1"/>
</dbReference>
<comment type="caution">
    <text evidence="3">Lacks conserved residue(s) required for the propagation of feature annotation.</text>
</comment>
<dbReference type="InterPro" id="IPR003609">
    <property type="entry name" value="Pan_app"/>
</dbReference>
<dbReference type="GO" id="GO:0005615">
    <property type="term" value="C:extracellular space"/>
    <property type="evidence" value="ECO:0007669"/>
    <property type="project" value="TreeGrafter"/>
</dbReference>
<comment type="caution">
    <text evidence="4">The sequence shown here is derived from an EMBL/GenBank/DDBJ whole genome shotgun (WGS) entry which is preliminary data.</text>
</comment>
<dbReference type="InterPro" id="IPR036056">
    <property type="entry name" value="Fibrinogen-like_C"/>
</dbReference>
<dbReference type="PANTHER" id="PTHR19143:SF444">
    <property type="entry name" value="PROTEIN SCABROUS"/>
    <property type="match status" value="1"/>
</dbReference>
<evidence type="ECO:0000256" key="1">
    <source>
        <dbReference type="ARBA" id="ARBA00022536"/>
    </source>
</evidence>
<keyword evidence="1 3" id="KW-0245">EGF-like domain</keyword>
<keyword evidence="5" id="KW-1185">Reference proteome</keyword>
<dbReference type="FunFam" id="2.10.25.10:FF:000118">
    <property type="entry name" value="protein delta homolog 2"/>
    <property type="match status" value="1"/>
</dbReference>
<protein>
    <submittedName>
        <fullName evidence="4">Uncharacterized protein</fullName>
    </submittedName>
</protein>
<dbReference type="PROSITE" id="PS00022">
    <property type="entry name" value="EGF_1"/>
    <property type="match status" value="1"/>
</dbReference>
<dbReference type="InterPro" id="IPR014716">
    <property type="entry name" value="Fibrinogen_a/b/g_C_1"/>
</dbReference>
<dbReference type="SUPFAM" id="SSF57196">
    <property type="entry name" value="EGF/Laminin"/>
    <property type="match status" value="1"/>
</dbReference>
<organism evidence="4 5">
    <name type="scientific">Owenia fusiformis</name>
    <name type="common">Polychaete worm</name>
    <dbReference type="NCBI Taxonomy" id="6347"/>
    <lineage>
        <taxon>Eukaryota</taxon>
        <taxon>Metazoa</taxon>
        <taxon>Spiralia</taxon>
        <taxon>Lophotrochozoa</taxon>
        <taxon>Annelida</taxon>
        <taxon>Polychaeta</taxon>
        <taxon>Sedentaria</taxon>
        <taxon>Canalipalpata</taxon>
        <taxon>Sabellida</taxon>
        <taxon>Oweniida</taxon>
        <taxon>Oweniidae</taxon>
        <taxon>Owenia</taxon>
    </lineage>
</organism>
<dbReference type="CDD" id="cd00054">
    <property type="entry name" value="EGF_CA"/>
    <property type="match status" value="1"/>
</dbReference>
<dbReference type="PANTHER" id="PTHR19143">
    <property type="entry name" value="FIBRINOGEN/TENASCIN/ANGIOPOEITIN"/>
    <property type="match status" value="1"/>
</dbReference>
<evidence type="ECO:0000313" key="4">
    <source>
        <dbReference type="EMBL" id="CAH1776964.1"/>
    </source>
</evidence>
<dbReference type="Gene3D" id="3.90.215.10">
    <property type="entry name" value="Gamma Fibrinogen, chain A, domain 1"/>
    <property type="match status" value="1"/>
</dbReference>
<accession>A0A8J1TFM8</accession>
<evidence type="ECO:0000313" key="5">
    <source>
        <dbReference type="Proteomes" id="UP000749559"/>
    </source>
</evidence>
<dbReference type="Pfam" id="PF00024">
    <property type="entry name" value="PAN_1"/>
    <property type="match status" value="1"/>
</dbReference>
<dbReference type="OrthoDB" id="6145874at2759"/>
<dbReference type="EMBL" id="CAIIXF020000002">
    <property type="protein sequence ID" value="CAH1776964.1"/>
    <property type="molecule type" value="Genomic_DNA"/>
</dbReference>
<dbReference type="InterPro" id="IPR000742">
    <property type="entry name" value="EGF"/>
</dbReference>
<dbReference type="Proteomes" id="UP000749559">
    <property type="component" value="Unassembled WGS sequence"/>
</dbReference>
<dbReference type="InterPro" id="IPR050373">
    <property type="entry name" value="Fibrinogen_C-term_domain"/>
</dbReference>
<dbReference type="PROSITE" id="PS51406">
    <property type="entry name" value="FIBRINOGEN_C_2"/>
    <property type="match status" value="1"/>
</dbReference>
<dbReference type="InterPro" id="IPR002181">
    <property type="entry name" value="Fibrinogen_a/b/g_C_dom"/>
</dbReference>
<dbReference type="Pfam" id="PF00147">
    <property type="entry name" value="Fibrinogen_C"/>
    <property type="match status" value="1"/>
</dbReference>
<dbReference type="SMART" id="SM00186">
    <property type="entry name" value="FBG"/>
    <property type="match status" value="1"/>
</dbReference>
<dbReference type="AlphaFoldDB" id="A0A8J1TFM8"/>
<dbReference type="Gene3D" id="3.50.4.10">
    <property type="entry name" value="Hepatocyte Growth Factor"/>
    <property type="match status" value="1"/>
</dbReference>